<dbReference type="NCBIfam" id="TIGR02669">
    <property type="entry name" value="SpoIID_LytB"/>
    <property type="match status" value="1"/>
</dbReference>
<evidence type="ECO:0000256" key="1">
    <source>
        <dbReference type="SAM" id="SignalP"/>
    </source>
</evidence>
<organism evidence="3 4">
    <name type="scientific">Peptoniphilus stercorisuis</name>
    <dbReference type="NCBI Taxonomy" id="1436965"/>
    <lineage>
        <taxon>Bacteria</taxon>
        <taxon>Bacillati</taxon>
        <taxon>Bacillota</taxon>
        <taxon>Tissierellia</taxon>
        <taxon>Tissierellales</taxon>
        <taxon>Peptoniphilaceae</taxon>
        <taxon>Peptoniphilus</taxon>
    </lineage>
</organism>
<protein>
    <submittedName>
        <fullName evidence="3">Stage II sporulation protein D</fullName>
    </submittedName>
</protein>
<dbReference type="InterPro" id="IPR013693">
    <property type="entry name" value="SpoIID/LytB_N"/>
</dbReference>
<dbReference type="PANTHER" id="PTHR30032:SF4">
    <property type="entry name" value="AMIDASE ENHANCER"/>
    <property type="match status" value="1"/>
</dbReference>
<accession>A0ABS4KDE8</accession>
<feature type="signal peptide" evidence="1">
    <location>
        <begin position="1"/>
        <end position="22"/>
    </location>
</feature>
<dbReference type="InterPro" id="IPR013486">
    <property type="entry name" value="SpoIID/LytB"/>
</dbReference>
<sequence>MKKIIVLAVLLITCIIPISTYAQEGNYLDVKIGKSYLNNETAKINSTKDIYIVDSDLNKIQNLNTKEVLVTLKNNKIEFKSNNQVFSSDFPQNGSLLIGTDDYFKMTNTYRGYISYRVVNNKLAIINHVEMEDYLKGVIPKELSPSYPEDALKAQAICSRSFALKNINKYKKYGYNLDDTTNSQVYRGKTVEDIRTNKAVDETKGLVAKYNEEIANTIFGASSGGKTANAQEVWGGNSVLYLSSMEDPYSTKYIWEHSVDKNKINDVLLKNKINVGNFLNFNVAEKDVSGRNKTIEIIGTEKTEKITGNKFRNIFGNTNLKSTLFDIINSDEKITFSGKGYGHGVGMSQYGAVEMAKQGKNYIDIITFYFPGVTLNK</sequence>
<evidence type="ECO:0000313" key="4">
    <source>
        <dbReference type="Proteomes" id="UP001519306"/>
    </source>
</evidence>
<keyword evidence="4" id="KW-1185">Reference proteome</keyword>
<name>A0ABS4KDE8_9FIRM</name>
<feature type="domain" description="Sporulation stage II protein D amidase enhancer LytB N-terminal" evidence="2">
    <location>
        <begin position="120"/>
        <end position="210"/>
    </location>
</feature>
<dbReference type="EMBL" id="JAGGLJ010000005">
    <property type="protein sequence ID" value="MBP2025186.1"/>
    <property type="molecule type" value="Genomic_DNA"/>
</dbReference>
<dbReference type="Pfam" id="PF08486">
    <property type="entry name" value="SpoIID"/>
    <property type="match status" value="1"/>
</dbReference>
<evidence type="ECO:0000313" key="3">
    <source>
        <dbReference type="EMBL" id="MBP2025186.1"/>
    </source>
</evidence>
<feature type="chain" id="PRO_5047212090" evidence="1">
    <location>
        <begin position="23"/>
        <end position="377"/>
    </location>
</feature>
<proteinExistence type="predicted"/>
<dbReference type="InterPro" id="IPR051922">
    <property type="entry name" value="Bact_Sporulation_Assoc"/>
</dbReference>
<comment type="caution">
    <text evidence="3">The sequence shown here is derived from an EMBL/GenBank/DDBJ whole genome shotgun (WGS) entry which is preliminary data.</text>
</comment>
<dbReference type="Proteomes" id="UP001519306">
    <property type="component" value="Unassembled WGS sequence"/>
</dbReference>
<evidence type="ECO:0000259" key="2">
    <source>
        <dbReference type="Pfam" id="PF08486"/>
    </source>
</evidence>
<keyword evidence="1" id="KW-0732">Signal</keyword>
<dbReference type="RefSeq" id="WP_210060483.1">
    <property type="nucleotide sequence ID" value="NZ_JAGGLJ010000005.1"/>
</dbReference>
<dbReference type="PANTHER" id="PTHR30032">
    <property type="entry name" value="N-ACETYLMURAMOYL-L-ALANINE AMIDASE-RELATED"/>
    <property type="match status" value="1"/>
</dbReference>
<reference evidence="3 4" key="1">
    <citation type="submission" date="2021-03" db="EMBL/GenBank/DDBJ databases">
        <title>Genomic Encyclopedia of Type Strains, Phase IV (KMG-IV): sequencing the most valuable type-strain genomes for metagenomic binning, comparative biology and taxonomic classification.</title>
        <authorList>
            <person name="Goeker M."/>
        </authorList>
    </citation>
    <scope>NUCLEOTIDE SEQUENCE [LARGE SCALE GENOMIC DNA]</scope>
    <source>
        <strain evidence="3 4">DSM 27563</strain>
    </source>
</reference>
<gene>
    <name evidence="3" type="ORF">J2Z71_000711</name>
</gene>